<evidence type="ECO:0000313" key="1">
    <source>
        <dbReference type="EMBL" id="WUU51707.1"/>
    </source>
</evidence>
<reference evidence="1" key="1">
    <citation type="submission" date="2022-10" db="EMBL/GenBank/DDBJ databases">
        <title>The complete genomes of actinobacterial strains from the NBC collection.</title>
        <authorList>
            <person name="Joergensen T.S."/>
            <person name="Alvarez Arevalo M."/>
            <person name="Sterndorff E.B."/>
            <person name="Faurdal D."/>
            <person name="Vuksanovic O."/>
            <person name="Mourched A.-S."/>
            <person name="Charusanti P."/>
            <person name="Shaw S."/>
            <person name="Blin K."/>
            <person name="Weber T."/>
        </authorList>
    </citation>
    <scope>NUCLEOTIDE SEQUENCE [LARGE SCALE GENOMIC DNA]</scope>
    <source>
        <strain evidence="1">NBC 01686</strain>
    </source>
</reference>
<organism evidence="1">
    <name type="scientific">Streptomyces althioticus</name>
    <dbReference type="NCBI Taxonomy" id="83380"/>
    <lineage>
        <taxon>Bacteria</taxon>
        <taxon>Bacillati</taxon>
        <taxon>Actinomycetota</taxon>
        <taxon>Actinomycetes</taxon>
        <taxon>Kitasatosporales</taxon>
        <taxon>Streptomycetaceae</taxon>
        <taxon>Streptomyces</taxon>
        <taxon>Streptomyces althioticus group</taxon>
    </lineage>
</organism>
<dbReference type="EMBL" id="CP109207">
    <property type="protein sequence ID" value="WUU51707.1"/>
    <property type="molecule type" value="Genomic_DNA"/>
</dbReference>
<protein>
    <submittedName>
        <fullName evidence="1">Thioesterase domain-containing protein</fullName>
    </submittedName>
</protein>
<dbReference type="RefSeq" id="WP_191883312.1">
    <property type="nucleotide sequence ID" value="NZ_CP109207.1"/>
</dbReference>
<proteinExistence type="predicted"/>
<name>A0ABZ1XZP6_9ACTN</name>
<gene>
    <name evidence="1" type="ORF">OIE82_00535</name>
</gene>
<accession>A0ABZ1XZP6</accession>
<dbReference type="SUPFAM" id="SSF53474">
    <property type="entry name" value="alpha/beta-Hydrolases"/>
    <property type="match status" value="1"/>
</dbReference>
<sequence length="337" mass="35531">MARRPSRAAAAQVLVRHRATPPGGRTVYAVHPGALPVGTWANLAGALPQDTGFAVLDVGAVPAYMQAAMDPGASDLTVDTLLDILIHAYRADLGDIERGVEAGLAPPVGHDGAAGPVTFVGWSFGGVLAHGMTERLKPEERPDGIVLLDSIAPTETYTYAEDDYVDPVIVLRWFAMFLGAKRGTEVAFQAPPVSPAAASAAAVPTSTAGADHVVAGLERLLRSAVTCGALPEGTPVQSIRKLFDAYMAGLLRNNRLTSTYRPRPATVPLTQIKAQHSLIPSDPTLGWAELADRTVEAHSVPGDHYTMLIRPDASRAIAGLIPAARPPQLVTTRRDTQ</sequence>
<dbReference type="Gene3D" id="3.40.50.1820">
    <property type="entry name" value="alpha/beta hydrolase"/>
    <property type="match status" value="1"/>
</dbReference>
<dbReference type="InterPro" id="IPR029058">
    <property type="entry name" value="AB_hydrolase_fold"/>
</dbReference>